<dbReference type="InterPro" id="IPR045851">
    <property type="entry name" value="AMP-bd_C_sf"/>
</dbReference>
<dbReference type="PANTHER" id="PTHR43767">
    <property type="entry name" value="LONG-CHAIN-FATTY-ACID--COA LIGASE"/>
    <property type="match status" value="1"/>
</dbReference>
<reference evidence="3 4" key="1">
    <citation type="submission" date="2021-01" db="EMBL/GenBank/DDBJ databases">
        <title>Whole genome shotgun sequence of Actinoplanes palleronii NBRC 14916.</title>
        <authorList>
            <person name="Komaki H."/>
            <person name="Tamura T."/>
        </authorList>
    </citation>
    <scope>NUCLEOTIDE SEQUENCE [LARGE SCALE GENOMIC DNA]</scope>
    <source>
        <strain evidence="3 4">NBRC 14916</strain>
    </source>
</reference>
<dbReference type="Gene3D" id="3.30.300.30">
    <property type="match status" value="1"/>
</dbReference>
<dbReference type="SUPFAM" id="SSF56801">
    <property type="entry name" value="Acetyl-CoA synthetase-like"/>
    <property type="match status" value="1"/>
</dbReference>
<dbReference type="Pfam" id="PF00501">
    <property type="entry name" value="AMP-binding"/>
    <property type="match status" value="1"/>
</dbReference>
<dbReference type="PANTHER" id="PTHR43767:SF1">
    <property type="entry name" value="NONRIBOSOMAL PEPTIDE SYNTHASE PES1 (EUROFUNG)-RELATED"/>
    <property type="match status" value="1"/>
</dbReference>
<dbReference type="RefSeq" id="WP_275412457.1">
    <property type="nucleotide sequence ID" value="NZ_BAAATY010000004.1"/>
</dbReference>
<dbReference type="Proteomes" id="UP000624709">
    <property type="component" value="Unassembled WGS sequence"/>
</dbReference>
<evidence type="ECO:0000313" key="4">
    <source>
        <dbReference type="Proteomes" id="UP000624709"/>
    </source>
</evidence>
<dbReference type="Gene3D" id="3.40.50.12780">
    <property type="entry name" value="N-terminal domain of ligase-like"/>
    <property type="match status" value="1"/>
</dbReference>
<evidence type="ECO:0000313" key="3">
    <source>
        <dbReference type="EMBL" id="GIE65916.1"/>
    </source>
</evidence>
<dbReference type="InterPro" id="IPR050237">
    <property type="entry name" value="ATP-dep_AMP-bd_enzyme"/>
</dbReference>
<dbReference type="PROSITE" id="PS00455">
    <property type="entry name" value="AMP_BINDING"/>
    <property type="match status" value="1"/>
</dbReference>
<protein>
    <submittedName>
        <fullName evidence="3">Acyl-CoA synthetase</fullName>
    </submittedName>
</protein>
<proteinExistence type="predicted"/>
<feature type="domain" description="AMP-binding enzyme C-terminal" evidence="2">
    <location>
        <begin position="464"/>
        <end position="539"/>
    </location>
</feature>
<accession>A0ABQ4B5J1</accession>
<comment type="caution">
    <text evidence="3">The sequence shown here is derived from an EMBL/GenBank/DDBJ whole genome shotgun (WGS) entry which is preliminary data.</text>
</comment>
<gene>
    <name evidence="3" type="ORF">Apa02nite_020240</name>
</gene>
<dbReference type="EMBL" id="BOMS01000026">
    <property type="protein sequence ID" value="GIE65916.1"/>
    <property type="molecule type" value="Genomic_DNA"/>
</dbReference>
<dbReference type="InterPro" id="IPR020845">
    <property type="entry name" value="AMP-binding_CS"/>
</dbReference>
<evidence type="ECO:0000259" key="1">
    <source>
        <dbReference type="Pfam" id="PF00501"/>
    </source>
</evidence>
<dbReference type="Pfam" id="PF13193">
    <property type="entry name" value="AMP-binding_C"/>
    <property type="match status" value="1"/>
</dbReference>
<organism evidence="3 4">
    <name type="scientific">Actinoplanes palleronii</name>
    <dbReference type="NCBI Taxonomy" id="113570"/>
    <lineage>
        <taxon>Bacteria</taxon>
        <taxon>Bacillati</taxon>
        <taxon>Actinomycetota</taxon>
        <taxon>Actinomycetes</taxon>
        <taxon>Micromonosporales</taxon>
        <taxon>Micromonosporaceae</taxon>
        <taxon>Actinoplanes</taxon>
    </lineage>
</organism>
<evidence type="ECO:0000259" key="2">
    <source>
        <dbReference type="Pfam" id="PF13193"/>
    </source>
</evidence>
<dbReference type="InterPro" id="IPR042099">
    <property type="entry name" value="ANL_N_sf"/>
</dbReference>
<dbReference type="NCBIfam" id="NF005714">
    <property type="entry name" value="PRK07529.1"/>
    <property type="match status" value="1"/>
</dbReference>
<keyword evidence="4" id="KW-1185">Reference proteome</keyword>
<dbReference type="InterPro" id="IPR025110">
    <property type="entry name" value="AMP-bd_C"/>
</dbReference>
<sequence>MNPFVDPVAMEKVPLAERGLPASTYALLEQTAKSFPDREAVVLLGTLGDAPDSFTYPELFQQVTRIANALTRLGVGRGDAVAMPSPNNGEMLAAILGVQAAGVILPINPMLAPEAIGAMLAVSGARVLIAAGPEVHPRVWNLATVLGERLGLKAVLALRPDGARGPGPSLGEKAVPVAYLEEWAAVESADQLVALPPGPDDLAAYFHTGGTTGTPKLAAHTHHNEVFTAWCASSMVSSFDDVTVLCGLPLFHVNGVMTSVLAPMFIGARVVWAGPLGFRDPELMAGLWRLIERYQVTTVAAVPTVLGRLCQLPVDADLSSMKFIVSGSAVLPAQIRDRFESHTGVPICDGYGLTEATCAVAGIQPGRPRRGSVGLRMPYQQVRAVDPEGRPLPTGTTGVLEISGPAVFPGYVTPTGLDQRGLVNDGWLDTGDLGYVDADGFLFITGRKKDVIIRGGHNIDPVVIEEALLIHPDVTAASAVGRPDEHAGEVPVGFVTLRPGAELTEEQLVAWAAGRVPEPAMAPKAVHIIDEIPVTAVGKEFKPALRAETIRRVLAADLSGAEVSVGIEDGTPVAEVVVAVAEADVVRSALGTYPFQWRVRTR</sequence>
<feature type="domain" description="AMP-dependent synthetase/ligase" evidence="1">
    <location>
        <begin position="28"/>
        <end position="411"/>
    </location>
</feature>
<name>A0ABQ4B5J1_9ACTN</name>
<dbReference type="InterPro" id="IPR000873">
    <property type="entry name" value="AMP-dep_synth/lig_dom"/>
</dbReference>